<reference evidence="9 10" key="1">
    <citation type="submission" date="2019-08" db="EMBL/GenBank/DDBJ databases">
        <title>Deep-cultivation of Planctomycetes and their phenomic and genomic characterization uncovers novel biology.</title>
        <authorList>
            <person name="Wiegand S."/>
            <person name="Jogler M."/>
            <person name="Boedeker C."/>
            <person name="Pinto D."/>
            <person name="Vollmers J."/>
            <person name="Rivas-Marin E."/>
            <person name="Kohn T."/>
            <person name="Peeters S.H."/>
            <person name="Heuer A."/>
            <person name="Rast P."/>
            <person name="Oberbeckmann S."/>
            <person name="Bunk B."/>
            <person name="Jeske O."/>
            <person name="Meyerdierks A."/>
            <person name="Storesund J.E."/>
            <person name="Kallscheuer N."/>
            <person name="Luecker S."/>
            <person name="Lage O.M."/>
            <person name="Pohl T."/>
            <person name="Merkel B.J."/>
            <person name="Hornburger P."/>
            <person name="Mueller R.-W."/>
            <person name="Bruemmer F."/>
            <person name="Labrenz M."/>
            <person name="Spormann A.M."/>
            <person name="Op den Camp H."/>
            <person name="Overmann J."/>
            <person name="Amann R."/>
            <person name="Jetten M.S.M."/>
            <person name="Mascher T."/>
            <person name="Medema M.H."/>
            <person name="Devos D.P."/>
            <person name="Kaster A.-K."/>
            <person name="Ovreas L."/>
            <person name="Rohde M."/>
            <person name="Galperin M.Y."/>
            <person name="Jogler C."/>
        </authorList>
    </citation>
    <scope>NUCLEOTIDE SEQUENCE [LARGE SCALE GENOMIC DNA]</scope>
    <source>
        <strain evidence="9 10">FC18</strain>
    </source>
</reference>
<sequence length="180" mass="19735">MEPESAIEASREAIKVCFMVGGPILAVCLIVGLLMGLAQAMSHIQDQALATVPKILAIMAVIGLALPWFADRMMDFSKEQFSRPFMAKTASASRTEPVAEHQVESLLAPESTFDESYYPRLDAPPLESSRPSPSRPVATQASFQKQKINPVPGVEKKESPNPFSLPSYRFSRRPSENIEG</sequence>
<dbReference type="PANTHER" id="PTHR34040:SF2">
    <property type="entry name" value="FLAGELLAR BIOSYNTHETIC PROTEIN FLIQ"/>
    <property type="match status" value="1"/>
</dbReference>
<dbReference type="PANTHER" id="PTHR34040">
    <property type="entry name" value="FLAGELLAR BIOSYNTHETIC PROTEIN FLIQ"/>
    <property type="match status" value="1"/>
</dbReference>
<dbReference type="Proteomes" id="UP000322214">
    <property type="component" value="Chromosome"/>
</dbReference>
<dbReference type="OrthoDB" id="9806440at2"/>
<evidence type="ECO:0000256" key="7">
    <source>
        <dbReference type="SAM" id="MobiDB-lite"/>
    </source>
</evidence>
<keyword evidence="9" id="KW-0966">Cell projection</keyword>
<feature type="compositionally biased region" description="Polar residues" evidence="7">
    <location>
        <begin position="137"/>
        <end position="147"/>
    </location>
</feature>
<evidence type="ECO:0000313" key="9">
    <source>
        <dbReference type="EMBL" id="QEG24179.1"/>
    </source>
</evidence>
<dbReference type="EMBL" id="CP042912">
    <property type="protein sequence ID" value="QEG24179.1"/>
    <property type="molecule type" value="Genomic_DNA"/>
</dbReference>
<dbReference type="Pfam" id="PF01313">
    <property type="entry name" value="Bac_export_3"/>
    <property type="match status" value="1"/>
</dbReference>
<protein>
    <submittedName>
        <fullName evidence="9">Flagellar biosynthetic protein FliQ</fullName>
    </submittedName>
</protein>
<dbReference type="STRING" id="980251.GCA_001642875_00672"/>
<evidence type="ECO:0000256" key="8">
    <source>
        <dbReference type="SAM" id="Phobius"/>
    </source>
</evidence>
<keyword evidence="10" id="KW-1185">Reference proteome</keyword>
<evidence type="ECO:0000256" key="6">
    <source>
        <dbReference type="ARBA" id="ARBA00023136"/>
    </source>
</evidence>
<dbReference type="RefSeq" id="WP_075083467.1">
    <property type="nucleotide sequence ID" value="NZ_CP042912.1"/>
</dbReference>
<keyword evidence="4 8" id="KW-0812">Transmembrane</keyword>
<proteinExistence type="inferred from homology"/>
<evidence type="ECO:0000256" key="3">
    <source>
        <dbReference type="ARBA" id="ARBA00022475"/>
    </source>
</evidence>
<evidence type="ECO:0000313" key="10">
    <source>
        <dbReference type="Proteomes" id="UP000322214"/>
    </source>
</evidence>
<evidence type="ECO:0000256" key="4">
    <source>
        <dbReference type="ARBA" id="ARBA00022692"/>
    </source>
</evidence>
<keyword evidence="9" id="KW-0969">Cilium</keyword>
<dbReference type="GO" id="GO:0005886">
    <property type="term" value="C:plasma membrane"/>
    <property type="evidence" value="ECO:0007669"/>
    <property type="project" value="UniProtKB-SubCell"/>
</dbReference>
<organism evidence="9 10">
    <name type="scientific">Mariniblastus fucicola</name>
    <dbReference type="NCBI Taxonomy" id="980251"/>
    <lineage>
        <taxon>Bacteria</taxon>
        <taxon>Pseudomonadati</taxon>
        <taxon>Planctomycetota</taxon>
        <taxon>Planctomycetia</taxon>
        <taxon>Pirellulales</taxon>
        <taxon>Pirellulaceae</taxon>
        <taxon>Mariniblastus</taxon>
    </lineage>
</organism>
<evidence type="ECO:0000256" key="5">
    <source>
        <dbReference type="ARBA" id="ARBA00022989"/>
    </source>
</evidence>
<name>A0A5B9PF58_9BACT</name>
<dbReference type="AlphaFoldDB" id="A0A5B9PF58"/>
<gene>
    <name evidence="9" type="primary">fliQ_2</name>
    <name evidence="9" type="ORF">MFFC18_40960</name>
</gene>
<keyword evidence="3" id="KW-1003">Cell membrane</keyword>
<keyword evidence="9" id="KW-0282">Flagellum</keyword>
<comment type="subcellular location">
    <subcellularLocation>
        <location evidence="1">Cell membrane</location>
        <topology evidence="1">Multi-pass membrane protein</topology>
    </subcellularLocation>
</comment>
<feature type="region of interest" description="Disordered" evidence="7">
    <location>
        <begin position="119"/>
        <end position="180"/>
    </location>
</feature>
<dbReference type="PRINTS" id="PR00952">
    <property type="entry name" value="TYPE3IMQPROT"/>
</dbReference>
<feature type="compositionally biased region" description="Low complexity" evidence="7">
    <location>
        <begin position="124"/>
        <end position="136"/>
    </location>
</feature>
<keyword evidence="5 8" id="KW-1133">Transmembrane helix</keyword>
<dbReference type="InterPro" id="IPR002191">
    <property type="entry name" value="Bac_export_3"/>
</dbReference>
<dbReference type="KEGG" id="mff:MFFC18_40960"/>
<keyword evidence="6 8" id="KW-0472">Membrane</keyword>
<feature type="transmembrane region" description="Helical" evidence="8">
    <location>
        <begin position="16"/>
        <end position="38"/>
    </location>
</feature>
<evidence type="ECO:0000256" key="2">
    <source>
        <dbReference type="ARBA" id="ARBA00006156"/>
    </source>
</evidence>
<evidence type="ECO:0000256" key="1">
    <source>
        <dbReference type="ARBA" id="ARBA00004651"/>
    </source>
</evidence>
<feature type="transmembrane region" description="Helical" evidence="8">
    <location>
        <begin position="50"/>
        <end position="70"/>
    </location>
</feature>
<comment type="similarity">
    <text evidence="2">Belongs to the FliQ/MopD/SpaQ family.</text>
</comment>
<accession>A0A5B9PF58</accession>
<dbReference type="GO" id="GO:0009306">
    <property type="term" value="P:protein secretion"/>
    <property type="evidence" value="ECO:0007669"/>
    <property type="project" value="InterPro"/>
</dbReference>